<sequence>MQLWRQVTVLRSVVRPSAGLLNGKSSVPSRLVEGEVAKRRATRGSEGRAQQLALLLTESESRAACGKGWVKVA</sequence>
<protein>
    <submittedName>
        <fullName evidence="1">Uncharacterized protein</fullName>
    </submittedName>
</protein>
<dbReference type="InParanoid" id="A0A067P399"/>
<name>A0A067P399_PLEO1</name>
<proteinExistence type="predicted"/>
<organism evidence="1 2">
    <name type="scientific">Pleurotus ostreatus (strain PC15)</name>
    <name type="common">Oyster mushroom</name>
    <dbReference type="NCBI Taxonomy" id="1137138"/>
    <lineage>
        <taxon>Eukaryota</taxon>
        <taxon>Fungi</taxon>
        <taxon>Dikarya</taxon>
        <taxon>Basidiomycota</taxon>
        <taxon>Agaricomycotina</taxon>
        <taxon>Agaricomycetes</taxon>
        <taxon>Agaricomycetidae</taxon>
        <taxon>Agaricales</taxon>
        <taxon>Pleurotineae</taxon>
        <taxon>Pleurotaceae</taxon>
        <taxon>Pleurotus</taxon>
    </lineage>
</organism>
<evidence type="ECO:0000313" key="2">
    <source>
        <dbReference type="Proteomes" id="UP000027073"/>
    </source>
</evidence>
<gene>
    <name evidence="1" type="ORF">PLEOSDRAFT_1088335</name>
</gene>
<dbReference type="HOGENOM" id="CLU_2705872_0_0_1"/>
<dbReference type="VEuPathDB" id="FungiDB:PLEOSDRAFT_1088335"/>
<dbReference type="AlphaFoldDB" id="A0A067P399"/>
<accession>A0A067P399</accession>
<feature type="non-terminal residue" evidence="1">
    <location>
        <position position="73"/>
    </location>
</feature>
<evidence type="ECO:0000313" key="1">
    <source>
        <dbReference type="EMBL" id="KDQ30311.1"/>
    </source>
</evidence>
<reference evidence="2" key="1">
    <citation type="journal article" date="2014" name="Proc. Natl. Acad. Sci. U.S.A.">
        <title>Extensive sampling of basidiomycete genomes demonstrates inadequacy of the white-rot/brown-rot paradigm for wood decay fungi.</title>
        <authorList>
            <person name="Riley R."/>
            <person name="Salamov A.A."/>
            <person name="Brown D.W."/>
            <person name="Nagy L.G."/>
            <person name="Floudas D."/>
            <person name="Held B.W."/>
            <person name="Levasseur A."/>
            <person name="Lombard V."/>
            <person name="Morin E."/>
            <person name="Otillar R."/>
            <person name="Lindquist E.A."/>
            <person name="Sun H."/>
            <person name="LaButti K.M."/>
            <person name="Schmutz J."/>
            <person name="Jabbour D."/>
            <person name="Luo H."/>
            <person name="Baker S.E."/>
            <person name="Pisabarro A.G."/>
            <person name="Walton J.D."/>
            <person name="Blanchette R.A."/>
            <person name="Henrissat B."/>
            <person name="Martin F."/>
            <person name="Cullen D."/>
            <person name="Hibbett D.S."/>
            <person name="Grigoriev I.V."/>
        </authorList>
    </citation>
    <scope>NUCLEOTIDE SEQUENCE [LARGE SCALE GENOMIC DNA]</scope>
    <source>
        <strain evidence="2">PC15</strain>
    </source>
</reference>
<dbReference type="Proteomes" id="UP000027073">
    <property type="component" value="Unassembled WGS sequence"/>
</dbReference>
<dbReference type="EMBL" id="KL198006">
    <property type="protein sequence ID" value="KDQ30311.1"/>
    <property type="molecule type" value="Genomic_DNA"/>
</dbReference>